<reference evidence="1 2" key="1">
    <citation type="journal article" date="2015" name="Nature">
        <title>rRNA introns, odd ribosomes, and small enigmatic genomes across a large radiation of phyla.</title>
        <authorList>
            <person name="Brown C.T."/>
            <person name="Hug L.A."/>
            <person name="Thomas B.C."/>
            <person name="Sharon I."/>
            <person name="Castelle C.J."/>
            <person name="Singh A."/>
            <person name="Wilkins M.J."/>
            <person name="Williams K.H."/>
            <person name="Banfield J.F."/>
        </authorList>
    </citation>
    <scope>NUCLEOTIDE SEQUENCE [LARGE SCALE GENOMIC DNA]</scope>
</reference>
<dbReference type="AlphaFoldDB" id="A0A0G1HX63"/>
<evidence type="ECO:0000313" key="2">
    <source>
        <dbReference type="Proteomes" id="UP000034006"/>
    </source>
</evidence>
<dbReference type="EMBL" id="LCIH01000008">
    <property type="protein sequence ID" value="KKT51696.1"/>
    <property type="molecule type" value="Genomic_DNA"/>
</dbReference>
<sequence length="349" mass="37112">MKKIPTILAILISLSLILTACGGGIPVVDFDKPLIEWPEICDVTTNECFKVVISEKVVGEGSMPGTQYVYEYFPVSPLLSEQETVDNLAAIGYAPDDQVIMMVLPSTWLKEDGTAIDITMAGGAAIATMAKSDPRLCTAIGMHVIDKIGQISWPVMLAAFDALGNGTITPDVIRTGGGKTVVQFVYEGVKWLLVFADTSSPTVIVPVVGNVLGKFAGATKALPALGTGQALGVMAEVSYFFKCVKNSWPKNRSEAEKARRDHNSAYDQRKVETVPDDFPMPFPVLGSDGQVSTVMIQVSAGDFSNMLALELDILIGLGVVILVVTTPLPEIAFAGGGAASLQWATQFAH</sequence>
<accession>A0A0G1HX63</accession>
<proteinExistence type="predicted"/>
<protein>
    <submittedName>
        <fullName evidence="1">Uncharacterized protein</fullName>
    </submittedName>
</protein>
<dbReference type="PROSITE" id="PS51257">
    <property type="entry name" value="PROKAR_LIPOPROTEIN"/>
    <property type="match status" value="1"/>
</dbReference>
<evidence type="ECO:0000313" key="1">
    <source>
        <dbReference type="EMBL" id="KKT51696.1"/>
    </source>
</evidence>
<gene>
    <name evidence="1" type="ORF">UW44_C0008G0018</name>
</gene>
<dbReference type="Proteomes" id="UP000034006">
    <property type="component" value="Unassembled WGS sequence"/>
</dbReference>
<organism evidence="1 2">
    <name type="scientific">Candidatus Collierbacteria bacterium GW2011_GWB2_44_22</name>
    <dbReference type="NCBI Taxonomy" id="1618387"/>
    <lineage>
        <taxon>Bacteria</taxon>
        <taxon>Candidatus Collieribacteriota</taxon>
    </lineage>
</organism>
<comment type="caution">
    <text evidence="1">The sequence shown here is derived from an EMBL/GenBank/DDBJ whole genome shotgun (WGS) entry which is preliminary data.</text>
</comment>
<name>A0A0G1HX63_9BACT</name>